<evidence type="ECO:0000313" key="1">
    <source>
        <dbReference type="EMBL" id="GFO87052.1"/>
    </source>
</evidence>
<dbReference type="EMBL" id="BLYJ01000002">
    <property type="protein sequence ID" value="GFO87052.1"/>
    <property type="molecule type" value="Genomic_DNA"/>
</dbReference>
<sequence length="162" mass="18457">MTPLQLLDALEAFVKQETKDILLPVRVDRKSGENKERAAEVYKMRLPNKTAQTERVPYLLLQYIKSTDTQEQGQDPESECIVRIVAATYSEDESEGAMCVLNLLTRIRVALLKDGVVGGQFVLKSPLEMIVYPDSTAPYYLGEMMTKWTMPIIESEVQQIWQ</sequence>
<dbReference type="Proteomes" id="UP000620147">
    <property type="component" value="Unassembled WGS sequence"/>
</dbReference>
<dbReference type="RefSeq" id="WP_188886443.1">
    <property type="nucleotide sequence ID" value="NZ_BLYJ01000002.1"/>
</dbReference>
<evidence type="ECO:0000313" key="2">
    <source>
        <dbReference type="Proteomes" id="UP000620147"/>
    </source>
</evidence>
<organism evidence="1 2">
    <name type="scientific">Butyricicoccus faecihominis</name>
    <dbReference type="NCBI Taxonomy" id="1712515"/>
    <lineage>
        <taxon>Bacteria</taxon>
        <taxon>Bacillati</taxon>
        <taxon>Bacillota</taxon>
        <taxon>Clostridia</taxon>
        <taxon>Eubacteriales</taxon>
        <taxon>Butyricicoccaceae</taxon>
        <taxon>Butyricicoccus</taxon>
    </lineage>
</organism>
<name>A0ABQ1DWF2_9FIRM</name>
<reference evidence="1 2" key="1">
    <citation type="submission" date="2020-06" db="EMBL/GenBank/DDBJ databases">
        <title>Characterization of fructooligosaccharide metabolism and fructooligosaccharide-degrading enzymes in human commensal butyrate producers.</title>
        <authorList>
            <person name="Tanno H."/>
            <person name="Fujii T."/>
            <person name="Hirano K."/>
            <person name="Maeno S."/>
            <person name="Tonozuka T."/>
            <person name="Sakamoto M."/>
            <person name="Ohkuma M."/>
            <person name="Tochio T."/>
            <person name="Endo A."/>
        </authorList>
    </citation>
    <scope>NUCLEOTIDE SEQUENCE [LARGE SCALE GENOMIC DNA]</scope>
    <source>
        <strain evidence="1 2">JCM 31056</strain>
    </source>
</reference>
<proteinExistence type="predicted"/>
<protein>
    <submittedName>
        <fullName evidence="1">Uncharacterized protein</fullName>
    </submittedName>
</protein>
<comment type="caution">
    <text evidence="1">The sequence shown here is derived from an EMBL/GenBank/DDBJ whole genome shotgun (WGS) entry which is preliminary data.</text>
</comment>
<accession>A0ABQ1DWF2</accession>
<gene>
    <name evidence="1" type="ORF">BUFA31_02160</name>
</gene>
<keyword evidence="2" id="KW-1185">Reference proteome</keyword>